<evidence type="ECO:0000313" key="9">
    <source>
        <dbReference type="Proteomes" id="UP000642829"/>
    </source>
</evidence>
<dbReference type="Proteomes" id="UP000642829">
    <property type="component" value="Unassembled WGS sequence"/>
</dbReference>
<comment type="similarity">
    <text evidence="2">Belongs to the membrane fusion protein (MFP) (TC 8.A.1) family.</text>
</comment>
<dbReference type="Pfam" id="PF25944">
    <property type="entry name" value="Beta-barrel_RND"/>
    <property type="match status" value="1"/>
</dbReference>
<feature type="coiled-coil region" evidence="3">
    <location>
        <begin position="136"/>
        <end position="163"/>
    </location>
</feature>
<dbReference type="PANTHER" id="PTHR30158">
    <property type="entry name" value="ACRA/E-RELATED COMPONENT OF DRUG EFFLUX TRANSPORTER"/>
    <property type="match status" value="1"/>
</dbReference>
<evidence type="ECO:0000259" key="5">
    <source>
        <dbReference type="Pfam" id="PF25917"/>
    </source>
</evidence>
<proteinExistence type="inferred from homology"/>
<dbReference type="InterPro" id="IPR058626">
    <property type="entry name" value="MdtA-like_b-barrel"/>
</dbReference>
<comment type="subcellular location">
    <subcellularLocation>
        <location evidence="1">Cell envelope</location>
    </subcellularLocation>
</comment>
<gene>
    <name evidence="8" type="ORF">GCM10007047_07470</name>
</gene>
<dbReference type="GO" id="GO:0005886">
    <property type="term" value="C:plasma membrane"/>
    <property type="evidence" value="ECO:0007669"/>
    <property type="project" value="TreeGrafter"/>
</dbReference>
<keyword evidence="3" id="KW-0175">Coiled coil</keyword>
<dbReference type="GO" id="GO:0030313">
    <property type="term" value="C:cell envelope"/>
    <property type="evidence" value="ECO:0007669"/>
    <property type="project" value="UniProtKB-SubCell"/>
</dbReference>
<dbReference type="Gene3D" id="2.40.30.170">
    <property type="match status" value="1"/>
</dbReference>
<name>A0A8J3GDA8_9BACT</name>
<protein>
    <submittedName>
        <fullName evidence="8">MexE family multidrug efflux RND transporter periplasmic adaptor subunit</fullName>
    </submittedName>
</protein>
<feature type="domain" description="Multidrug resistance protein MdtA-like barrel-sandwich hybrid" evidence="5">
    <location>
        <begin position="58"/>
        <end position="196"/>
    </location>
</feature>
<evidence type="ECO:0000259" key="6">
    <source>
        <dbReference type="Pfam" id="PF25944"/>
    </source>
</evidence>
<dbReference type="GO" id="GO:0046677">
    <property type="term" value="P:response to antibiotic"/>
    <property type="evidence" value="ECO:0007669"/>
    <property type="project" value="TreeGrafter"/>
</dbReference>
<dbReference type="Pfam" id="PF25967">
    <property type="entry name" value="RND-MFP_C"/>
    <property type="match status" value="1"/>
</dbReference>
<feature type="domain" description="Multidrug resistance protein MdtA-like C-terminal permuted SH3" evidence="7">
    <location>
        <begin position="296"/>
        <end position="357"/>
    </location>
</feature>
<dbReference type="InterPro" id="IPR058627">
    <property type="entry name" value="MdtA-like_C"/>
</dbReference>
<feature type="domain" description="Multidrug resistance protein MdtA-like alpha-helical hairpin" evidence="4">
    <location>
        <begin position="98"/>
        <end position="167"/>
    </location>
</feature>
<dbReference type="Pfam" id="PF25876">
    <property type="entry name" value="HH_MFP_RND"/>
    <property type="match status" value="1"/>
</dbReference>
<dbReference type="NCBIfam" id="TIGR01730">
    <property type="entry name" value="RND_mfp"/>
    <property type="match status" value="1"/>
</dbReference>
<evidence type="ECO:0000256" key="1">
    <source>
        <dbReference type="ARBA" id="ARBA00004196"/>
    </source>
</evidence>
<evidence type="ECO:0000256" key="2">
    <source>
        <dbReference type="ARBA" id="ARBA00009477"/>
    </source>
</evidence>
<comment type="caution">
    <text evidence="8">The sequence shown here is derived from an EMBL/GenBank/DDBJ whole genome shotgun (WGS) entry which is preliminary data.</text>
</comment>
<evidence type="ECO:0000259" key="4">
    <source>
        <dbReference type="Pfam" id="PF25876"/>
    </source>
</evidence>
<dbReference type="InterPro" id="IPR006143">
    <property type="entry name" value="RND_pump_MFP"/>
</dbReference>
<sequence>MHMREIAFLTLGALLLAGCPKRNEFAEPPPPSVTVATVAAQAVTVFESMPGQTAAVQEVEIVARVQGFLLSKDFEAGEQVKKDELLFTIDPAEYQANLESAKGKLSSASAQRDLADTTFKRNKELFATQAISELEMLQSEADLDLAKGEMEQAKASVQRAELDISYTKIKSPIDGQVSREFITPGNLVGPGVSDSLARVVSLDPMYFYFNLDERTFLKYQQLDRALKSKQKDARLKVSLQLADATIYNGEGEIDYADNQIDPQTGTIEIRAIFPNPNRLLYPGLFGNVRFANVVKDAIVVPETVIQKDLAGDFVLVVNGENIVETRYVKKGARVAEGVILNEGLEAGAQLIVNGIQRARPGAPVKIDSQPVPPAE</sequence>
<dbReference type="Pfam" id="PF25917">
    <property type="entry name" value="BSH_RND"/>
    <property type="match status" value="1"/>
</dbReference>
<dbReference type="InterPro" id="IPR058624">
    <property type="entry name" value="MdtA-like_HH"/>
</dbReference>
<reference evidence="8" key="2">
    <citation type="submission" date="2020-09" db="EMBL/GenBank/DDBJ databases">
        <authorList>
            <person name="Sun Q."/>
            <person name="Kim S."/>
        </authorList>
    </citation>
    <scope>NUCLEOTIDE SEQUENCE</scope>
    <source>
        <strain evidence="8">KCTC 12870</strain>
    </source>
</reference>
<dbReference type="SUPFAM" id="SSF111369">
    <property type="entry name" value="HlyD-like secretion proteins"/>
    <property type="match status" value="1"/>
</dbReference>
<dbReference type="Gene3D" id="1.10.287.470">
    <property type="entry name" value="Helix hairpin bin"/>
    <property type="match status" value="1"/>
</dbReference>
<dbReference type="GO" id="GO:0015562">
    <property type="term" value="F:efflux transmembrane transporter activity"/>
    <property type="evidence" value="ECO:0007669"/>
    <property type="project" value="InterPro"/>
</dbReference>
<evidence type="ECO:0000313" key="8">
    <source>
        <dbReference type="EMBL" id="GHB94294.1"/>
    </source>
</evidence>
<feature type="domain" description="Multidrug resistance protein MdtA-like beta-barrel" evidence="6">
    <location>
        <begin position="222"/>
        <end position="290"/>
    </location>
</feature>
<dbReference type="PROSITE" id="PS51257">
    <property type="entry name" value="PROKAR_LIPOPROTEIN"/>
    <property type="match status" value="1"/>
</dbReference>
<organism evidence="8 9">
    <name type="scientific">Cerasicoccus arenae</name>
    <dbReference type="NCBI Taxonomy" id="424488"/>
    <lineage>
        <taxon>Bacteria</taxon>
        <taxon>Pseudomonadati</taxon>
        <taxon>Verrucomicrobiota</taxon>
        <taxon>Opitutia</taxon>
        <taxon>Puniceicoccales</taxon>
        <taxon>Cerasicoccaceae</taxon>
        <taxon>Cerasicoccus</taxon>
    </lineage>
</organism>
<dbReference type="AlphaFoldDB" id="A0A8J3GDA8"/>
<reference evidence="8" key="1">
    <citation type="journal article" date="2014" name="Int. J. Syst. Evol. Microbiol.">
        <title>Complete genome sequence of Corynebacterium casei LMG S-19264T (=DSM 44701T), isolated from a smear-ripened cheese.</title>
        <authorList>
            <consortium name="US DOE Joint Genome Institute (JGI-PGF)"/>
            <person name="Walter F."/>
            <person name="Albersmeier A."/>
            <person name="Kalinowski J."/>
            <person name="Ruckert C."/>
        </authorList>
    </citation>
    <scope>NUCLEOTIDE SEQUENCE</scope>
    <source>
        <strain evidence="8">KCTC 12870</strain>
    </source>
</reference>
<evidence type="ECO:0000259" key="7">
    <source>
        <dbReference type="Pfam" id="PF25967"/>
    </source>
</evidence>
<dbReference type="InterPro" id="IPR058625">
    <property type="entry name" value="MdtA-like_BSH"/>
</dbReference>
<dbReference type="EMBL" id="BMXG01000003">
    <property type="protein sequence ID" value="GHB94294.1"/>
    <property type="molecule type" value="Genomic_DNA"/>
</dbReference>
<accession>A0A8J3GDA8</accession>
<evidence type="ECO:0000256" key="3">
    <source>
        <dbReference type="SAM" id="Coils"/>
    </source>
</evidence>
<dbReference type="Gene3D" id="2.40.50.100">
    <property type="match status" value="1"/>
</dbReference>
<keyword evidence="9" id="KW-1185">Reference proteome</keyword>
<dbReference type="Gene3D" id="2.40.420.20">
    <property type="match status" value="1"/>
</dbReference>